<dbReference type="VEuPathDB" id="AmoebaDB:ACA1_338990"/>
<accession>L8H4D5</accession>
<dbReference type="EMBL" id="KB007919">
    <property type="protein sequence ID" value="ELR20399.1"/>
    <property type="molecule type" value="Genomic_DNA"/>
</dbReference>
<organism evidence="2 3">
    <name type="scientific">Acanthamoeba castellanii (strain ATCC 30010 / Neff)</name>
    <dbReference type="NCBI Taxonomy" id="1257118"/>
    <lineage>
        <taxon>Eukaryota</taxon>
        <taxon>Amoebozoa</taxon>
        <taxon>Discosea</taxon>
        <taxon>Longamoebia</taxon>
        <taxon>Centramoebida</taxon>
        <taxon>Acanthamoebidae</taxon>
        <taxon>Acanthamoeba</taxon>
    </lineage>
</organism>
<keyword evidence="3" id="KW-1185">Reference proteome</keyword>
<evidence type="ECO:0000256" key="1">
    <source>
        <dbReference type="SAM" id="MobiDB-lite"/>
    </source>
</evidence>
<feature type="compositionally biased region" description="Basic residues" evidence="1">
    <location>
        <begin position="58"/>
        <end position="69"/>
    </location>
</feature>
<dbReference type="AlphaFoldDB" id="L8H4D5"/>
<protein>
    <submittedName>
        <fullName evidence="2">Uncharacterized protein</fullName>
    </submittedName>
</protein>
<proteinExistence type="predicted"/>
<dbReference type="Proteomes" id="UP000011083">
    <property type="component" value="Unassembled WGS sequence"/>
</dbReference>
<name>L8H4D5_ACACF</name>
<dbReference type="GeneID" id="14921255"/>
<evidence type="ECO:0000313" key="2">
    <source>
        <dbReference type="EMBL" id="ELR20399.1"/>
    </source>
</evidence>
<feature type="region of interest" description="Disordered" evidence="1">
    <location>
        <begin position="1"/>
        <end position="81"/>
    </location>
</feature>
<dbReference type="RefSeq" id="XP_004342814.1">
    <property type="nucleotide sequence ID" value="XM_004342765.1"/>
</dbReference>
<evidence type="ECO:0000313" key="3">
    <source>
        <dbReference type="Proteomes" id="UP000011083"/>
    </source>
</evidence>
<feature type="compositionally biased region" description="Low complexity" evidence="1">
    <location>
        <begin position="17"/>
        <end position="28"/>
    </location>
</feature>
<dbReference type="KEGG" id="acan:ACA1_338990"/>
<gene>
    <name evidence="2" type="ORF">ACA1_338990</name>
</gene>
<reference evidence="2 3" key="1">
    <citation type="journal article" date="2013" name="Genome Biol.">
        <title>Genome of Acanthamoeba castellanii highlights extensive lateral gene transfer and early evolution of tyrosine kinase signaling.</title>
        <authorList>
            <person name="Clarke M."/>
            <person name="Lohan A.J."/>
            <person name="Liu B."/>
            <person name="Lagkouvardos I."/>
            <person name="Roy S."/>
            <person name="Zafar N."/>
            <person name="Bertelli C."/>
            <person name="Schilde C."/>
            <person name="Kianianmomeni A."/>
            <person name="Burglin T.R."/>
            <person name="Frech C."/>
            <person name="Turcotte B."/>
            <person name="Kopec K.O."/>
            <person name="Synnott J.M."/>
            <person name="Choo C."/>
            <person name="Paponov I."/>
            <person name="Finkler A."/>
            <person name="Soon Heng Tan C."/>
            <person name="Hutchins A.P."/>
            <person name="Weinmeier T."/>
            <person name="Rattei T."/>
            <person name="Chu J.S."/>
            <person name="Gimenez G."/>
            <person name="Irimia M."/>
            <person name="Rigden D.J."/>
            <person name="Fitzpatrick D.A."/>
            <person name="Lorenzo-Morales J."/>
            <person name="Bateman A."/>
            <person name="Chiu C.H."/>
            <person name="Tang P."/>
            <person name="Hegemann P."/>
            <person name="Fromm H."/>
            <person name="Raoult D."/>
            <person name="Greub G."/>
            <person name="Miranda-Saavedra D."/>
            <person name="Chen N."/>
            <person name="Nash P."/>
            <person name="Ginger M.L."/>
            <person name="Horn M."/>
            <person name="Schaap P."/>
            <person name="Caler L."/>
            <person name="Loftus B."/>
        </authorList>
    </citation>
    <scope>NUCLEOTIDE SEQUENCE [LARGE SCALE GENOMIC DNA]</scope>
    <source>
        <strain evidence="2 3">Neff</strain>
    </source>
</reference>
<sequence>MSYRKKIPEDAMENEVSSSSGSNSGSDSEIQGHCRRTTVTDKVSYRKTIPEDPIEPAKKKKKTTPKRRNATPPHNDESQQAVVVASVDESLLEIKKLLGELKKDVDSLGADSVRSVTMSAVGKLLGEAKEISGNLDWLVSSSEQSKIVFGPNHKPLVLTKDLVERILTSLHS</sequence>